<dbReference type="InterPro" id="IPR022310">
    <property type="entry name" value="NAD/GMP_synthase"/>
</dbReference>
<evidence type="ECO:0000256" key="7">
    <source>
        <dbReference type="ARBA" id="ARBA00023027"/>
    </source>
</evidence>
<protein>
    <recommendedName>
        <fullName evidence="8 10">NH(3)-dependent NAD(+) synthetase</fullName>
        <ecNumber evidence="8 10">6.3.1.5</ecNumber>
    </recommendedName>
</protein>
<evidence type="ECO:0000256" key="5">
    <source>
        <dbReference type="ARBA" id="ARBA00022840"/>
    </source>
</evidence>
<dbReference type="GO" id="GO:0003952">
    <property type="term" value="F:NAD+ synthase (glutamine-hydrolyzing) activity"/>
    <property type="evidence" value="ECO:0007669"/>
    <property type="project" value="InterPro"/>
</dbReference>
<dbReference type="InterPro" id="IPR014729">
    <property type="entry name" value="Rossmann-like_a/b/a_fold"/>
</dbReference>
<keyword evidence="5 8" id="KW-0067">ATP-binding</keyword>
<accession>A0A1W1VXZ1</accession>
<keyword evidence="2 8" id="KW-0436">Ligase</keyword>
<feature type="binding site" evidence="8">
    <location>
        <begin position="27"/>
        <end position="34"/>
    </location>
    <ligand>
        <name>ATP</name>
        <dbReference type="ChEBI" id="CHEBI:30616"/>
    </ligand>
</feature>
<comment type="subunit">
    <text evidence="8">Homodimer.</text>
</comment>
<sequence length="240" mass="26280">MEELAQKLVSWIQEKVKEGGCRGVVFGLSGGVDSATVAALCHRAFPKACLGLIMPCHSHPRDAEDARRVAEIFSIPVKTVLLDPVYDTLVEALTGHPYDPEKRSLALANLKPRLRMTVLYYWANELNYLVVGTGNRSELAVGYFTKYGDGGVDILPLGNLVKTQVRELASYLGVPKEIINKPPSAGLWEGQTDEGEMGLTYAELDHYLLTGEAPPKVAERIKALATGSEHKRRLPAIPPF</sequence>
<name>A0A1W1VXZ1_9FIRM</name>
<comment type="catalytic activity">
    <reaction evidence="8 10">
        <text>deamido-NAD(+) + NH4(+) + ATP = AMP + diphosphate + NAD(+) + H(+)</text>
        <dbReference type="Rhea" id="RHEA:21188"/>
        <dbReference type="ChEBI" id="CHEBI:15378"/>
        <dbReference type="ChEBI" id="CHEBI:28938"/>
        <dbReference type="ChEBI" id="CHEBI:30616"/>
        <dbReference type="ChEBI" id="CHEBI:33019"/>
        <dbReference type="ChEBI" id="CHEBI:57540"/>
        <dbReference type="ChEBI" id="CHEBI:58437"/>
        <dbReference type="ChEBI" id="CHEBI:456215"/>
        <dbReference type="EC" id="6.3.1.5"/>
    </reaction>
</comment>
<feature type="binding site" description="in other chain" evidence="8">
    <location>
        <begin position="230"/>
        <end position="231"/>
    </location>
    <ligand>
        <name>deamido-NAD(+)</name>
        <dbReference type="ChEBI" id="CHEBI:58437"/>
        <note>ligand shared between two neighboring subunits</note>
    </ligand>
</feature>
<feature type="binding site" evidence="8">
    <location>
        <position position="133"/>
    </location>
    <ligand>
        <name>ATP</name>
        <dbReference type="ChEBI" id="CHEBI:30616"/>
    </ligand>
</feature>
<keyword evidence="4 8" id="KW-0547">Nucleotide-binding</keyword>
<feature type="binding site" evidence="8">
    <location>
        <position position="184"/>
    </location>
    <ligand>
        <name>ATP</name>
        <dbReference type="ChEBI" id="CHEBI:30616"/>
    </ligand>
</feature>
<evidence type="ECO:0000256" key="2">
    <source>
        <dbReference type="ARBA" id="ARBA00022598"/>
    </source>
</evidence>
<dbReference type="GO" id="GO:0009435">
    <property type="term" value="P:NAD+ biosynthetic process"/>
    <property type="evidence" value="ECO:0007669"/>
    <property type="project" value="UniProtKB-UniRule"/>
</dbReference>
<dbReference type="PANTHER" id="PTHR23090:SF9">
    <property type="entry name" value="GLUTAMINE-DEPENDENT NAD(+) SYNTHETASE"/>
    <property type="match status" value="1"/>
</dbReference>
<keyword evidence="3 8" id="KW-0479">Metal-binding</keyword>
<evidence type="ECO:0000256" key="1">
    <source>
        <dbReference type="ARBA" id="ARBA00005859"/>
    </source>
</evidence>
<dbReference type="InterPro" id="IPR003694">
    <property type="entry name" value="NAD_synthase"/>
</dbReference>
<comment type="function">
    <text evidence="8">Catalyzes the ATP-dependent amidation of deamido-NAD to form NAD. Uses ammonia as a nitrogen source.</text>
</comment>
<comment type="pathway">
    <text evidence="8">Cofactor biosynthesis; NAD(+) biosynthesis; NAD(+) from deamido-NAD(+) (ammonia route): step 1/1.</text>
</comment>
<keyword evidence="13" id="KW-1185">Reference proteome</keyword>
<dbReference type="Pfam" id="PF02540">
    <property type="entry name" value="NAD_synthase"/>
    <property type="match status" value="1"/>
</dbReference>
<proteinExistence type="inferred from homology"/>
<dbReference type="Gene3D" id="3.40.50.620">
    <property type="entry name" value="HUPs"/>
    <property type="match status" value="1"/>
</dbReference>
<dbReference type="GO" id="GO:0004359">
    <property type="term" value="F:glutaminase activity"/>
    <property type="evidence" value="ECO:0007669"/>
    <property type="project" value="InterPro"/>
</dbReference>
<keyword evidence="6 8" id="KW-0460">Magnesium</keyword>
<feature type="binding site" evidence="8">
    <location>
        <position position="162"/>
    </location>
    <ligand>
        <name>ATP</name>
        <dbReference type="ChEBI" id="CHEBI:30616"/>
    </ligand>
</feature>
<evidence type="ECO:0000256" key="4">
    <source>
        <dbReference type="ARBA" id="ARBA00022741"/>
    </source>
</evidence>
<dbReference type="GO" id="GO:0005737">
    <property type="term" value="C:cytoplasm"/>
    <property type="evidence" value="ECO:0007669"/>
    <property type="project" value="InterPro"/>
</dbReference>
<feature type="binding site" description="in other chain" evidence="8">
    <location>
        <position position="113"/>
    </location>
    <ligand>
        <name>deamido-NAD(+)</name>
        <dbReference type="ChEBI" id="CHEBI:58437"/>
        <note>ligand shared between two neighboring subunits</note>
    </ligand>
</feature>
<evidence type="ECO:0000256" key="9">
    <source>
        <dbReference type="RuleBase" id="RU003811"/>
    </source>
</evidence>
<evidence type="ECO:0000256" key="10">
    <source>
        <dbReference type="RuleBase" id="RU003812"/>
    </source>
</evidence>
<dbReference type="GO" id="GO:0008795">
    <property type="term" value="F:NAD+ synthase activity"/>
    <property type="evidence" value="ECO:0007669"/>
    <property type="project" value="UniProtKB-UniRule"/>
</dbReference>
<comment type="similarity">
    <text evidence="1 8 9">Belongs to the NAD synthetase family.</text>
</comment>
<evidence type="ECO:0000313" key="13">
    <source>
        <dbReference type="Proteomes" id="UP000192569"/>
    </source>
</evidence>
<feature type="domain" description="NAD/GMP synthase" evidence="11">
    <location>
        <begin position="6"/>
        <end position="235"/>
    </location>
</feature>
<evidence type="ECO:0000313" key="12">
    <source>
        <dbReference type="EMBL" id="SMB98252.1"/>
    </source>
</evidence>
<dbReference type="PANTHER" id="PTHR23090">
    <property type="entry name" value="NH 3 /GLUTAMINE-DEPENDENT NAD + SYNTHETASE"/>
    <property type="match status" value="1"/>
</dbReference>
<reference evidence="12 13" key="1">
    <citation type="submission" date="2017-04" db="EMBL/GenBank/DDBJ databases">
        <authorList>
            <person name="Afonso C.L."/>
            <person name="Miller P.J."/>
            <person name="Scott M.A."/>
            <person name="Spackman E."/>
            <person name="Goraichik I."/>
            <person name="Dimitrov K.M."/>
            <person name="Suarez D.L."/>
            <person name="Swayne D.E."/>
        </authorList>
    </citation>
    <scope>NUCLEOTIDE SEQUENCE [LARGE SCALE GENOMIC DNA]</scope>
    <source>
        <strain evidence="12 13">ToBE</strain>
    </source>
</reference>
<dbReference type="STRING" id="698762.SAMN00808754_2227"/>
<dbReference type="EMBL" id="LT838272">
    <property type="protein sequence ID" value="SMB98252.1"/>
    <property type="molecule type" value="Genomic_DNA"/>
</dbReference>
<organism evidence="12 13">
    <name type="scientific">Thermanaeromonas toyohensis ToBE</name>
    <dbReference type="NCBI Taxonomy" id="698762"/>
    <lineage>
        <taxon>Bacteria</taxon>
        <taxon>Bacillati</taxon>
        <taxon>Bacillota</taxon>
        <taxon>Clostridia</taxon>
        <taxon>Neomoorellales</taxon>
        <taxon>Neomoorellaceae</taxon>
        <taxon>Thermanaeromonas</taxon>
    </lineage>
</organism>
<dbReference type="InterPro" id="IPR022926">
    <property type="entry name" value="NH(3)-dep_NAD(+)_synth"/>
</dbReference>
<dbReference type="UniPathway" id="UPA00253">
    <property type="reaction ID" value="UER00333"/>
</dbReference>
<evidence type="ECO:0000256" key="6">
    <source>
        <dbReference type="ARBA" id="ARBA00022842"/>
    </source>
</evidence>
<dbReference type="CDD" id="cd00553">
    <property type="entry name" value="NAD_synthase"/>
    <property type="match status" value="1"/>
</dbReference>
<dbReference type="EC" id="6.3.1.5" evidence="8 10"/>
<evidence type="ECO:0000256" key="3">
    <source>
        <dbReference type="ARBA" id="ARBA00022723"/>
    </source>
</evidence>
<dbReference type="RefSeq" id="WP_084665786.1">
    <property type="nucleotide sequence ID" value="NZ_LT838272.1"/>
</dbReference>
<gene>
    <name evidence="8" type="primary">nadE</name>
    <name evidence="12" type="ORF">SAMN00808754_2227</name>
</gene>
<evidence type="ECO:0000256" key="8">
    <source>
        <dbReference type="HAMAP-Rule" id="MF_00193"/>
    </source>
</evidence>
<dbReference type="SUPFAM" id="SSF52402">
    <property type="entry name" value="Adenine nucleotide alpha hydrolases-like"/>
    <property type="match status" value="1"/>
</dbReference>
<feature type="binding site" evidence="8">
    <location>
        <position position="138"/>
    </location>
    <ligand>
        <name>Mg(2+)</name>
        <dbReference type="ChEBI" id="CHEBI:18420"/>
    </ligand>
</feature>
<dbReference type="NCBIfam" id="NF010587">
    <property type="entry name" value="PRK13980.1"/>
    <property type="match status" value="1"/>
</dbReference>
<keyword evidence="7 8" id="KW-0520">NAD</keyword>
<dbReference type="OrthoDB" id="9803818at2"/>
<evidence type="ECO:0000259" key="11">
    <source>
        <dbReference type="Pfam" id="PF02540"/>
    </source>
</evidence>
<dbReference type="HAMAP" id="MF_00193">
    <property type="entry name" value="NadE_ammonia_dep"/>
    <property type="match status" value="1"/>
</dbReference>
<dbReference type="GO" id="GO:0005524">
    <property type="term" value="F:ATP binding"/>
    <property type="evidence" value="ECO:0007669"/>
    <property type="project" value="UniProtKB-UniRule"/>
</dbReference>
<dbReference type="GO" id="GO:0046872">
    <property type="term" value="F:metal ion binding"/>
    <property type="evidence" value="ECO:0007669"/>
    <property type="project" value="UniProtKB-KW"/>
</dbReference>
<dbReference type="AlphaFoldDB" id="A0A1W1VXZ1"/>
<feature type="binding site" evidence="8">
    <location>
        <position position="153"/>
    </location>
    <ligand>
        <name>deamido-NAD(+)</name>
        <dbReference type="ChEBI" id="CHEBI:58437"/>
        <note>ligand shared between two neighboring subunits</note>
    </ligand>
</feature>
<feature type="binding site" description="in other chain" evidence="8">
    <location>
        <position position="146"/>
    </location>
    <ligand>
        <name>deamido-NAD(+)</name>
        <dbReference type="ChEBI" id="CHEBI:58437"/>
        <note>ligand shared between two neighboring subunits</note>
    </ligand>
</feature>
<dbReference type="NCBIfam" id="TIGR00552">
    <property type="entry name" value="nadE"/>
    <property type="match status" value="1"/>
</dbReference>
<feature type="binding site" evidence="8">
    <location>
        <position position="33"/>
    </location>
    <ligand>
        <name>Mg(2+)</name>
        <dbReference type="ChEBI" id="CHEBI:18420"/>
    </ligand>
</feature>
<dbReference type="Proteomes" id="UP000192569">
    <property type="component" value="Chromosome I"/>
</dbReference>